<evidence type="ECO:0000256" key="2">
    <source>
        <dbReference type="ARBA" id="ARBA00022448"/>
    </source>
</evidence>
<dbReference type="PANTHER" id="PTHR30097:SF16">
    <property type="entry name" value="CATION EFFLUX SYSTEM (CZCB-LIKE)"/>
    <property type="match status" value="1"/>
</dbReference>
<evidence type="ECO:0000259" key="4">
    <source>
        <dbReference type="Pfam" id="PF25973"/>
    </source>
</evidence>
<dbReference type="Pfam" id="PF25973">
    <property type="entry name" value="BSH_CzcB"/>
    <property type="match status" value="1"/>
</dbReference>
<reference evidence="6 7" key="1">
    <citation type="submission" date="2012-10" db="EMBL/GenBank/DDBJ databases">
        <authorList>
            <person name="Harkins D.M."/>
            <person name="Durkin A.S."/>
            <person name="Brinkac L.M."/>
            <person name="Selengut J.D."/>
            <person name="Sanka R."/>
            <person name="DePew J."/>
            <person name="Purushe J."/>
            <person name="Peacock S.J."/>
            <person name="Thaipadungpanit J."/>
            <person name="Wuthiekanun V.W."/>
            <person name="Day N.P."/>
            <person name="Vinetz J.M."/>
            <person name="Sutton G.G."/>
            <person name="Nelson W.C."/>
            <person name="Fouts D.E."/>
        </authorList>
    </citation>
    <scope>NUCLEOTIDE SEQUENCE [LARGE SCALE GENOMIC DNA]</scope>
    <source>
        <strain evidence="6 7">H1</strain>
    </source>
</reference>
<dbReference type="RefSeq" id="WP_000614666.1">
    <property type="nucleotide sequence ID" value="NZ_AHMY02000066.1"/>
</dbReference>
<feature type="domain" description="CusB-like beta-barrel" evidence="3">
    <location>
        <begin position="243"/>
        <end position="315"/>
    </location>
</feature>
<dbReference type="InterPro" id="IPR051909">
    <property type="entry name" value="MFP_Cation_Efflux"/>
</dbReference>
<dbReference type="Gene3D" id="2.40.420.20">
    <property type="match status" value="1"/>
</dbReference>
<dbReference type="Pfam" id="PF25975">
    <property type="entry name" value="CzcB_C"/>
    <property type="match status" value="1"/>
</dbReference>
<dbReference type="SUPFAM" id="SSF111369">
    <property type="entry name" value="HlyD-like secretion proteins"/>
    <property type="match status" value="1"/>
</dbReference>
<sequence length="393" mass="43313">MIQIIKRYKFILVLLAVLSTGYLGYKKFFPKKIEEKKQSTVDKNKFTVSEEILKRHPITLVSLKEIAAIDEVALPGRISYDPESMARAGSTVEARIKKVLVREGDRVSQGSPLAILSSVMLGEVEASYVKARASLEALKLQADRAKELFDMKVTSAKDYEFANMQYKTAKTEVETTRIKLENYGLTPAEIAGIERGVYVSSNLVLRSPINGEVTERKAVQGQQVTRNEDLFTIANLTNLMVLLEVYEKDLGMISEGAEAQIYPLGDEKSPGIRGEVAYVGSVLDSIKRTAKLRIMVSNRNGKLKPGQSVTAKVKGMVANSGSEPRKTIPLEAVHEIEGKSFVFLQNEDGSFEATEVIVGDTVGDEVVIKAGIREGAEIVSRGSFILKSEYLKL</sequence>
<dbReference type="GO" id="GO:0016020">
    <property type="term" value="C:membrane"/>
    <property type="evidence" value="ECO:0007669"/>
    <property type="project" value="InterPro"/>
</dbReference>
<name>A0A0E2B9Z2_9LEPT</name>
<protein>
    <submittedName>
        <fullName evidence="6">Efflux transporter, RND family, MFP subunit</fullName>
    </submittedName>
</protein>
<dbReference type="GO" id="GO:0022857">
    <property type="term" value="F:transmembrane transporter activity"/>
    <property type="evidence" value="ECO:0007669"/>
    <property type="project" value="InterPro"/>
</dbReference>
<organism evidence="6 7">
    <name type="scientific">Leptospira kirschneri str. H1</name>
    <dbReference type="NCBI Taxonomy" id="1049966"/>
    <lineage>
        <taxon>Bacteria</taxon>
        <taxon>Pseudomonadati</taxon>
        <taxon>Spirochaetota</taxon>
        <taxon>Spirochaetia</taxon>
        <taxon>Leptospirales</taxon>
        <taxon>Leptospiraceae</taxon>
        <taxon>Leptospira</taxon>
    </lineage>
</organism>
<keyword evidence="2" id="KW-0813">Transport</keyword>
<comment type="similarity">
    <text evidence="1">Belongs to the membrane fusion protein (MFP) (TC 8.A.1) family.</text>
</comment>
<dbReference type="InterPro" id="IPR058647">
    <property type="entry name" value="BSH_CzcB-like"/>
</dbReference>
<dbReference type="InterPro" id="IPR058649">
    <property type="entry name" value="CzcB_C"/>
</dbReference>
<evidence type="ECO:0000313" key="7">
    <source>
        <dbReference type="Proteomes" id="UP000006253"/>
    </source>
</evidence>
<dbReference type="EMBL" id="AHMY02000066">
    <property type="protein sequence ID" value="EKO13938.1"/>
    <property type="molecule type" value="Genomic_DNA"/>
</dbReference>
<feature type="domain" description="CzcB-like barrel-sandwich hybrid" evidence="4">
    <location>
        <begin position="90"/>
        <end position="235"/>
    </location>
</feature>
<dbReference type="InterPro" id="IPR006143">
    <property type="entry name" value="RND_pump_MFP"/>
</dbReference>
<proteinExistence type="inferred from homology"/>
<evidence type="ECO:0000256" key="1">
    <source>
        <dbReference type="ARBA" id="ARBA00009477"/>
    </source>
</evidence>
<evidence type="ECO:0000259" key="3">
    <source>
        <dbReference type="Pfam" id="PF25954"/>
    </source>
</evidence>
<dbReference type="NCBIfam" id="TIGR01730">
    <property type="entry name" value="RND_mfp"/>
    <property type="match status" value="1"/>
</dbReference>
<evidence type="ECO:0000259" key="5">
    <source>
        <dbReference type="Pfam" id="PF25975"/>
    </source>
</evidence>
<accession>A0A0E2B9Z2</accession>
<comment type="caution">
    <text evidence="6">The sequence shown here is derived from an EMBL/GenBank/DDBJ whole genome shotgun (WGS) entry which is preliminary data.</text>
</comment>
<dbReference type="AlphaFoldDB" id="A0A0E2B9Z2"/>
<dbReference type="Gene3D" id="1.10.287.470">
    <property type="entry name" value="Helix hairpin bin"/>
    <property type="match status" value="1"/>
</dbReference>
<evidence type="ECO:0000313" key="6">
    <source>
        <dbReference type="EMBL" id="EKO13938.1"/>
    </source>
</evidence>
<gene>
    <name evidence="6" type="ORF">LEP1GSC081_0228</name>
</gene>
<dbReference type="Proteomes" id="UP000006253">
    <property type="component" value="Unassembled WGS sequence"/>
</dbReference>
<dbReference type="PANTHER" id="PTHR30097">
    <property type="entry name" value="CATION EFFLUX SYSTEM PROTEIN CUSB"/>
    <property type="match status" value="1"/>
</dbReference>
<dbReference type="InterPro" id="IPR058792">
    <property type="entry name" value="Beta-barrel_RND_2"/>
</dbReference>
<dbReference type="Pfam" id="PF25954">
    <property type="entry name" value="Beta-barrel_RND_2"/>
    <property type="match status" value="1"/>
</dbReference>
<dbReference type="Gene3D" id="2.40.30.170">
    <property type="match status" value="1"/>
</dbReference>
<feature type="domain" description="CzcB-like C-terminal circularly permuted SH3-like" evidence="5">
    <location>
        <begin position="327"/>
        <end position="387"/>
    </location>
</feature>